<feature type="region of interest" description="Disordered" evidence="1">
    <location>
        <begin position="412"/>
        <end position="452"/>
    </location>
</feature>
<protein>
    <submittedName>
        <fullName evidence="3">ThiF family adenylyltransferase</fullName>
    </submittedName>
</protein>
<dbReference type="PANTHER" id="PTHR43267:SF1">
    <property type="entry name" value="TRNA THREONYLCARBAMOYLADENOSINE DEHYDRATASE"/>
    <property type="match status" value="1"/>
</dbReference>
<dbReference type="Pfam" id="PF00899">
    <property type="entry name" value="ThiF"/>
    <property type="match status" value="1"/>
</dbReference>
<evidence type="ECO:0000259" key="2">
    <source>
        <dbReference type="Pfam" id="PF00899"/>
    </source>
</evidence>
<dbReference type="InterPro" id="IPR045886">
    <property type="entry name" value="ThiF/MoeB/HesA"/>
</dbReference>
<reference evidence="3 4" key="2">
    <citation type="submission" date="2023-11" db="EMBL/GenBank/DDBJ databases">
        <authorList>
            <person name="Lara A.C."/>
            <person name="Chronakova A."/>
        </authorList>
    </citation>
    <scope>NUCLEOTIDE SEQUENCE [LARGE SCALE GENOMIC DNA]</scope>
    <source>
        <strain evidence="3 4">BCCO 10_0798</strain>
    </source>
</reference>
<keyword evidence="3" id="KW-0808">Transferase</keyword>
<dbReference type="InterPro" id="IPR000594">
    <property type="entry name" value="ThiF_NAD_FAD-bd"/>
</dbReference>
<comment type="caution">
    <text evidence="3">The sequence shown here is derived from an EMBL/GenBank/DDBJ whole genome shotgun (WGS) entry which is preliminary data.</text>
</comment>
<name>A0ABU4U3H9_9PSEU</name>
<sequence length="452" mass="48960">MVRDQVNPPAEGWSLTLPPRLWAELAQHLFTDGDEHGAVILAGLADGPRGPRLLGRELLVAQDDHDYVPGTYGYRALPSEFVRDAAVRAADEQLAYLAVHNHYGTTSVGFSRVDLASHERGYPALRQITGQIVGAVVFTPQAAAGDLWLPGGERVELAEVVIPDNNIIRLRPRPAPAAAADHGHDRQARLFGDQGQQTLRRLRVAVVGLGGVGSMVVEFLARLGVGHLVLIENDRAEEANLPRLVAAKQSDVGKPKTELAERNARRANPEITIDVIPQRVEHPQARRALAGCDWIFLAADTDSARHWVNEAVHRYLIPATQAGVKVPVNADGTIGQIHAVTRLLVPGKTCLWCDGLINPTNLAIDMHNAEERRLARYVDEVPAPSVIALNSLAVAEAVNHFMLAVTALHENSTDTAASLHRPRSRERDLVESRQDPTCPACGPGGPLGRGDH</sequence>
<accession>A0ABU4U3H9</accession>
<dbReference type="SUPFAM" id="SSF69572">
    <property type="entry name" value="Activating enzymes of the ubiquitin-like proteins"/>
    <property type="match status" value="1"/>
</dbReference>
<gene>
    <name evidence="3" type="ORF">SK571_36790</name>
</gene>
<proteinExistence type="predicted"/>
<dbReference type="RefSeq" id="WP_319988723.1">
    <property type="nucleotide sequence ID" value="NZ_JAXAVV010000024.1"/>
</dbReference>
<dbReference type="EMBL" id="JAXAVV010000024">
    <property type="protein sequence ID" value="MDX8054960.1"/>
    <property type="molecule type" value="Genomic_DNA"/>
</dbReference>
<dbReference type="GO" id="GO:0016779">
    <property type="term" value="F:nucleotidyltransferase activity"/>
    <property type="evidence" value="ECO:0007669"/>
    <property type="project" value="UniProtKB-KW"/>
</dbReference>
<dbReference type="Gene3D" id="3.40.50.720">
    <property type="entry name" value="NAD(P)-binding Rossmann-like Domain"/>
    <property type="match status" value="1"/>
</dbReference>
<dbReference type="InterPro" id="IPR035985">
    <property type="entry name" value="Ubiquitin-activating_enz"/>
</dbReference>
<feature type="compositionally biased region" description="Basic and acidic residues" evidence="1">
    <location>
        <begin position="425"/>
        <end position="434"/>
    </location>
</feature>
<evidence type="ECO:0000313" key="4">
    <source>
        <dbReference type="Proteomes" id="UP001271792"/>
    </source>
</evidence>
<evidence type="ECO:0000256" key="1">
    <source>
        <dbReference type="SAM" id="MobiDB-lite"/>
    </source>
</evidence>
<dbReference type="Proteomes" id="UP001271792">
    <property type="component" value="Unassembled WGS sequence"/>
</dbReference>
<dbReference type="PANTHER" id="PTHR43267">
    <property type="entry name" value="TRNA THREONYLCARBAMOYLADENOSINE DEHYDRATASE"/>
    <property type="match status" value="1"/>
</dbReference>
<evidence type="ECO:0000313" key="3">
    <source>
        <dbReference type="EMBL" id="MDX8054960.1"/>
    </source>
</evidence>
<reference evidence="3 4" key="1">
    <citation type="submission" date="2023-11" db="EMBL/GenBank/DDBJ databases">
        <title>Lentzea sokolovensis, sp. nov., Lentzea kristufkii, sp. nov., and Lentzea miocenensis, sp. nov., rare actinobacteria from Sokolov Coal Basin, Miocene lacustrine sediment, Czech Republic.</title>
        <authorList>
            <person name="Lara A."/>
            <person name="Kotroba L."/>
            <person name="Nouioui I."/>
            <person name="Neumann-Schaal M."/>
            <person name="Mast Y."/>
            <person name="Chronakova A."/>
        </authorList>
    </citation>
    <scope>NUCLEOTIDE SEQUENCE [LARGE SCALE GENOMIC DNA]</scope>
    <source>
        <strain evidence="3 4">BCCO 10_0798</strain>
    </source>
</reference>
<organism evidence="3 4">
    <name type="scientific">Lentzea kristufekii</name>
    <dbReference type="NCBI Taxonomy" id="3095430"/>
    <lineage>
        <taxon>Bacteria</taxon>
        <taxon>Bacillati</taxon>
        <taxon>Actinomycetota</taxon>
        <taxon>Actinomycetes</taxon>
        <taxon>Pseudonocardiales</taxon>
        <taxon>Pseudonocardiaceae</taxon>
        <taxon>Lentzea</taxon>
    </lineage>
</organism>
<feature type="compositionally biased region" description="Gly residues" evidence="1">
    <location>
        <begin position="442"/>
        <end position="452"/>
    </location>
</feature>
<keyword evidence="4" id="KW-1185">Reference proteome</keyword>
<feature type="domain" description="THIF-type NAD/FAD binding fold" evidence="2">
    <location>
        <begin position="184"/>
        <end position="439"/>
    </location>
</feature>
<keyword evidence="3" id="KW-0548">Nucleotidyltransferase</keyword>